<gene>
    <name evidence="2" type="ORF">Tci_004523</name>
</gene>
<dbReference type="EMBL" id="BKCJ010000366">
    <property type="protein sequence ID" value="GEU32545.1"/>
    <property type="molecule type" value="Genomic_DNA"/>
</dbReference>
<organism evidence="2">
    <name type="scientific">Tanacetum cinerariifolium</name>
    <name type="common">Dalmatian daisy</name>
    <name type="synonym">Chrysanthemum cinerariifolium</name>
    <dbReference type="NCBI Taxonomy" id="118510"/>
    <lineage>
        <taxon>Eukaryota</taxon>
        <taxon>Viridiplantae</taxon>
        <taxon>Streptophyta</taxon>
        <taxon>Embryophyta</taxon>
        <taxon>Tracheophyta</taxon>
        <taxon>Spermatophyta</taxon>
        <taxon>Magnoliopsida</taxon>
        <taxon>eudicotyledons</taxon>
        <taxon>Gunneridae</taxon>
        <taxon>Pentapetalae</taxon>
        <taxon>asterids</taxon>
        <taxon>campanulids</taxon>
        <taxon>Asterales</taxon>
        <taxon>Asteraceae</taxon>
        <taxon>Asteroideae</taxon>
        <taxon>Anthemideae</taxon>
        <taxon>Anthemidinae</taxon>
        <taxon>Tanacetum</taxon>
    </lineage>
</organism>
<feature type="region of interest" description="Disordered" evidence="1">
    <location>
        <begin position="76"/>
        <end position="166"/>
    </location>
</feature>
<proteinExistence type="predicted"/>
<evidence type="ECO:0000313" key="2">
    <source>
        <dbReference type="EMBL" id="GEU32545.1"/>
    </source>
</evidence>
<dbReference type="AlphaFoldDB" id="A0A6L2J950"/>
<feature type="compositionally biased region" description="Basic and acidic residues" evidence="1">
    <location>
        <begin position="107"/>
        <end position="123"/>
    </location>
</feature>
<feature type="compositionally biased region" description="Basic and acidic residues" evidence="1">
    <location>
        <begin position="76"/>
        <end position="89"/>
    </location>
</feature>
<protein>
    <submittedName>
        <fullName evidence="2">Uncharacterized protein</fullName>
    </submittedName>
</protein>
<comment type="caution">
    <text evidence="2">The sequence shown here is derived from an EMBL/GenBank/DDBJ whole genome shotgun (WGS) entry which is preliminary data.</text>
</comment>
<reference evidence="2" key="1">
    <citation type="journal article" date="2019" name="Sci. Rep.">
        <title>Draft genome of Tanacetum cinerariifolium, the natural source of mosquito coil.</title>
        <authorList>
            <person name="Yamashiro T."/>
            <person name="Shiraishi A."/>
            <person name="Satake H."/>
            <person name="Nakayama K."/>
        </authorList>
    </citation>
    <scope>NUCLEOTIDE SEQUENCE</scope>
</reference>
<accession>A0A6L2J950</accession>
<name>A0A6L2J950_TANCI</name>
<evidence type="ECO:0000256" key="1">
    <source>
        <dbReference type="SAM" id="MobiDB-lite"/>
    </source>
</evidence>
<sequence>MTVENKLKLRKRTISNAATLVIEKNVTESLEAVVLTRSSSQPQSSYEAAVILFEFELTKILTDKINRNKSYDIADHKRSRDDIDKDRDPSVGSDQGMKRKNSSKDVVSSRDSKEPSHIVKDSDIQQDYEYVTGDNDEQPADMEVTKDDWFKKPKRPPTPNPDWKLPTSFDELNDTSFDFSAFVMNKLKNLNPTQEILVRPAFNLLKGTYKSIAELEYHFEECFKATTKRLEWHNHKNKLYPFDLRMPLPLIQDHRGRQIIPQDYFINNDLEYLKGRDLNRRYLISVTKTKAATYDLKWIEDLIPKSWNPVQVKCEQHAYLGTSHWGPKCQSFYGYASNITSSKDVYSRRRIIMVTRLKIMKKYDYGHWKRLMFVEMIRSYIHLEKTYYHSKAGGIIYVDPYRRKRLMCDDELYKFSDGTLHEVRSALHDIAMGIRMEYMPMRKWSNLDKRRAWVMIRDIDRRFIRGG</sequence>